<name>A0ABV5FZX7_9MICC</name>
<accession>A0ABV5FZX7</accession>
<dbReference type="EMBL" id="JBHMFI010000001">
    <property type="protein sequence ID" value="MFB9072236.1"/>
    <property type="molecule type" value="Genomic_DNA"/>
</dbReference>
<reference evidence="1 2" key="1">
    <citation type="submission" date="2024-09" db="EMBL/GenBank/DDBJ databases">
        <authorList>
            <person name="Sun Q."/>
            <person name="Mori K."/>
        </authorList>
    </citation>
    <scope>NUCLEOTIDE SEQUENCE [LARGE SCALE GENOMIC DNA]</scope>
    <source>
        <strain evidence="1 2">CCM 7609</strain>
    </source>
</reference>
<protein>
    <submittedName>
        <fullName evidence="1">Uncharacterized protein</fullName>
    </submittedName>
</protein>
<dbReference type="Proteomes" id="UP001589575">
    <property type="component" value="Unassembled WGS sequence"/>
</dbReference>
<evidence type="ECO:0000313" key="1">
    <source>
        <dbReference type="EMBL" id="MFB9072236.1"/>
    </source>
</evidence>
<proteinExistence type="predicted"/>
<organism evidence="1 2">
    <name type="scientific">Citricoccus parietis</name>
    <dbReference type="NCBI Taxonomy" id="592307"/>
    <lineage>
        <taxon>Bacteria</taxon>
        <taxon>Bacillati</taxon>
        <taxon>Actinomycetota</taxon>
        <taxon>Actinomycetes</taxon>
        <taxon>Micrococcales</taxon>
        <taxon>Micrococcaceae</taxon>
        <taxon>Citricoccus</taxon>
    </lineage>
</organism>
<comment type="caution">
    <text evidence="1">The sequence shown here is derived from an EMBL/GenBank/DDBJ whole genome shotgun (WGS) entry which is preliminary data.</text>
</comment>
<evidence type="ECO:0000313" key="2">
    <source>
        <dbReference type="Proteomes" id="UP001589575"/>
    </source>
</evidence>
<keyword evidence="2" id="KW-1185">Reference proteome</keyword>
<gene>
    <name evidence="1" type="ORF">ACFFX0_13905</name>
</gene>
<sequence length="64" mass="7931">MLRCRWPSPRRRRRPPLRTYDAGWPAWVRRLPLRSSQRRRWESGRRMRVMGSWCLLRGGAEVRR</sequence>